<dbReference type="InterPro" id="IPR013656">
    <property type="entry name" value="PAS_4"/>
</dbReference>
<dbReference type="CDD" id="cd01949">
    <property type="entry name" value="GGDEF"/>
    <property type="match status" value="1"/>
</dbReference>
<reference evidence="4 5" key="1">
    <citation type="submission" date="2018-12" db="EMBL/GenBank/DDBJ databases">
        <title>Lysinibacillus antri sp. nov., isolated from a cave soil.</title>
        <authorList>
            <person name="Narsing Rao M.P."/>
            <person name="Zhang H."/>
            <person name="Dong Z.-Y."/>
            <person name="Niu X.-K."/>
            <person name="Zhang K."/>
            <person name="Fang B.-Z."/>
            <person name="Kang Y.-Q."/>
            <person name="Xiao M."/>
            <person name="Li W.-J."/>
        </authorList>
    </citation>
    <scope>NUCLEOTIDE SEQUENCE [LARGE SCALE GENOMIC DNA]</scope>
    <source>
        <strain evidence="4 5">SYSU K30002</strain>
    </source>
</reference>
<dbReference type="Proteomes" id="UP000287910">
    <property type="component" value="Unassembled WGS sequence"/>
</dbReference>
<name>A0A3S0R486_9BACI</name>
<dbReference type="NCBIfam" id="TIGR00254">
    <property type="entry name" value="GGDEF"/>
    <property type="match status" value="1"/>
</dbReference>
<proteinExistence type="predicted"/>
<dbReference type="InterPro" id="IPR013767">
    <property type="entry name" value="PAS_fold"/>
</dbReference>
<accession>A0A3S0R486</accession>
<dbReference type="PANTHER" id="PTHR44757">
    <property type="entry name" value="DIGUANYLATE CYCLASE DGCP"/>
    <property type="match status" value="1"/>
</dbReference>
<dbReference type="CDD" id="cd00130">
    <property type="entry name" value="PAS"/>
    <property type="match status" value="1"/>
</dbReference>
<dbReference type="InterPro" id="IPR035965">
    <property type="entry name" value="PAS-like_dom_sf"/>
</dbReference>
<dbReference type="AlphaFoldDB" id="A0A3S0R486"/>
<dbReference type="Gene3D" id="3.20.20.450">
    <property type="entry name" value="EAL domain"/>
    <property type="match status" value="1"/>
</dbReference>
<dbReference type="Pfam" id="PF00989">
    <property type="entry name" value="PAS"/>
    <property type="match status" value="1"/>
</dbReference>
<protein>
    <submittedName>
        <fullName evidence="4">EAL domain-containing protein</fullName>
    </submittedName>
</protein>
<dbReference type="Gene3D" id="3.30.450.20">
    <property type="entry name" value="PAS domain"/>
    <property type="match status" value="3"/>
</dbReference>
<keyword evidence="5" id="KW-1185">Reference proteome</keyword>
<comment type="caution">
    <text evidence="4">The sequence shown here is derived from an EMBL/GenBank/DDBJ whole genome shotgun (WGS) entry which is preliminary data.</text>
</comment>
<evidence type="ECO:0000259" key="1">
    <source>
        <dbReference type="PROSITE" id="PS50112"/>
    </source>
</evidence>
<dbReference type="InterPro" id="IPR052155">
    <property type="entry name" value="Biofilm_reg_signaling"/>
</dbReference>
<dbReference type="EMBL" id="RYYR01000033">
    <property type="protein sequence ID" value="RUL48173.1"/>
    <property type="molecule type" value="Genomic_DNA"/>
</dbReference>
<dbReference type="PROSITE" id="PS50883">
    <property type="entry name" value="EAL"/>
    <property type="match status" value="1"/>
</dbReference>
<dbReference type="NCBIfam" id="TIGR00229">
    <property type="entry name" value="sensory_box"/>
    <property type="match status" value="1"/>
</dbReference>
<dbReference type="SMART" id="SM00091">
    <property type="entry name" value="PAS"/>
    <property type="match status" value="2"/>
</dbReference>
<feature type="domain" description="GGDEF" evidence="3">
    <location>
        <begin position="390"/>
        <end position="524"/>
    </location>
</feature>
<dbReference type="FunFam" id="3.20.20.450:FF:000001">
    <property type="entry name" value="Cyclic di-GMP phosphodiesterase yahA"/>
    <property type="match status" value="1"/>
</dbReference>
<dbReference type="Pfam" id="PF08448">
    <property type="entry name" value="PAS_4"/>
    <property type="match status" value="1"/>
</dbReference>
<dbReference type="Pfam" id="PF00990">
    <property type="entry name" value="GGDEF"/>
    <property type="match status" value="1"/>
</dbReference>
<dbReference type="FunFam" id="3.30.70.270:FF:000001">
    <property type="entry name" value="Diguanylate cyclase domain protein"/>
    <property type="match status" value="1"/>
</dbReference>
<dbReference type="PROSITE" id="PS50887">
    <property type="entry name" value="GGDEF"/>
    <property type="match status" value="1"/>
</dbReference>
<dbReference type="SMART" id="SM00267">
    <property type="entry name" value="GGDEF"/>
    <property type="match status" value="1"/>
</dbReference>
<dbReference type="PANTHER" id="PTHR44757:SF2">
    <property type="entry name" value="BIOFILM ARCHITECTURE MAINTENANCE PROTEIN MBAA"/>
    <property type="match status" value="1"/>
</dbReference>
<dbReference type="SUPFAM" id="SSF55073">
    <property type="entry name" value="Nucleotide cyclase"/>
    <property type="match status" value="1"/>
</dbReference>
<evidence type="ECO:0000259" key="2">
    <source>
        <dbReference type="PROSITE" id="PS50883"/>
    </source>
</evidence>
<dbReference type="CDD" id="cd01948">
    <property type="entry name" value="EAL"/>
    <property type="match status" value="1"/>
</dbReference>
<dbReference type="SUPFAM" id="SSF55785">
    <property type="entry name" value="PYP-like sensor domain (PAS domain)"/>
    <property type="match status" value="3"/>
</dbReference>
<organism evidence="4 5">
    <name type="scientific">Lysinibacillus antri</name>
    <dbReference type="NCBI Taxonomy" id="2498145"/>
    <lineage>
        <taxon>Bacteria</taxon>
        <taxon>Bacillati</taxon>
        <taxon>Bacillota</taxon>
        <taxon>Bacilli</taxon>
        <taxon>Bacillales</taxon>
        <taxon>Bacillaceae</taxon>
        <taxon>Lysinibacillus</taxon>
    </lineage>
</organism>
<dbReference type="Pfam" id="PF00563">
    <property type="entry name" value="EAL"/>
    <property type="match status" value="1"/>
</dbReference>
<dbReference type="InterPro" id="IPR000014">
    <property type="entry name" value="PAS"/>
</dbReference>
<evidence type="ECO:0000259" key="3">
    <source>
        <dbReference type="PROSITE" id="PS50887"/>
    </source>
</evidence>
<dbReference type="InterPro" id="IPR000160">
    <property type="entry name" value="GGDEF_dom"/>
</dbReference>
<sequence length="787" mass="90496">MMGFLSMKEQFFQLFNKQSDSIVVVNSEGNIAYLNSKAENMFKVETSNMVGQPINSLVVNYHLPNKDELQIGLKSGLHYFWLNIDQQTITFEKDSYTILLLKEVDENNQQLKLEYEGKNHLINKLGNLQNGIFSVKKDNQGNLRYTMAVGKLLDEIGANSSKLYNNTPFDVFPNDIASLKQEHYERAFEGYRSTYELELNGKLVYVDVSPIMIGGEITEVIGTVLDISELRTTQYELQANQRQLQSIFELSQEYIIIFDNNRNVINANPKTKELLELLNVSIYDLIPETYLSSIRRYFDNALQGKVQNFDLNFVNKEQDENVINVTLFPNIINNQIMGVYLVGKDLTEQRKIQETNAYLAHHDELTKLSNRRRMEQKISNALQQARENSSQLAILLIDLDRFKSVNDTLGHVVGDRLLEQIALRINNSINRQKHSAARMGGDEFMILCPEVESQEEVIEIAKNFLENLTTPIYIEDLELLITASIGISMYPEDGHDFVELMKKADIALYKSKELGRNMYQLFDQSMSKRNYQSFILERDLRKAIMNDEFVAYFQPRVNALTGKVTSAEALIRWNHPQVGLVSPGDFIPLAEESGLIIPMGKWMKRRVCEQLVAWREAGIPLVPISVNISSQRFLQKDFAKDIRALLEEYQLEGKYLEIEITENSIMKNEETVTKTLEELKELGVKIYIDDFGTGYSSFNYLKTFQLDGVKIDRAFIQNISSESENASITTAMIKMAHHLKLEVVAEGVETKQELDYLVEQNCLQIQGYYFGRPCPIEEFEEKYLLTV</sequence>
<dbReference type="InterPro" id="IPR043128">
    <property type="entry name" value="Rev_trsase/Diguanyl_cyclase"/>
</dbReference>
<dbReference type="GO" id="GO:0006355">
    <property type="term" value="P:regulation of DNA-templated transcription"/>
    <property type="evidence" value="ECO:0007669"/>
    <property type="project" value="InterPro"/>
</dbReference>
<dbReference type="PROSITE" id="PS50112">
    <property type="entry name" value="PAS"/>
    <property type="match status" value="1"/>
</dbReference>
<dbReference type="SUPFAM" id="SSF141868">
    <property type="entry name" value="EAL domain-like"/>
    <property type="match status" value="1"/>
</dbReference>
<dbReference type="SMART" id="SM00052">
    <property type="entry name" value="EAL"/>
    <property type="match status" value="1"/>
</dbReference>
<feature type="domain" description="EAL" evidence="2">
    <location>
        <begin position="533"/>
        <end position="787"/>
    </location>
</feature>
<dbReference type="InterPro" id="IPR035919">
    <property type="entry name" value="EAL_sf"/>
</dbReference>
<gene>
    <name evidence="4" type="ORF">EK386_17175</name>
</gene>
<dbReference type="Gene3D" id="3.30.70.270">
    <property type="match status" value="1"/>
</dbReference>
<evidence type="ECO:0000313" key="5">
    <source>
        <dbReference type="Proteomes" id="UP000287910"/>
    </source>
</evidence>
<feature type="domain" description="PAS" evidence="1">
    <location>
        <begin position="7"/>
        <end position="65"/>
    </location>
</feature>
<dbReference type="InterPro" id="IPR001633">
    <property type="entry name" value="EAL_dom"/>
</dbReference>
<dbReference type="InterPro" id="IPR029787">
    <property type="entry name" value="Nucleotide_cyclase"/>
</dbReference>
<evidence type="ECO:0000313" key="4">
    <source>
        <dbReference type="EMBL" id="RUL48173.1"/>
    </source>
</evidence>